<reference evidence="2" key="1">
    <citation type="submission" date="2021-01" db="EMBL/GenBank/DDBJ databases">
        <authorList>
            <consortium name="Genoscope - CEA"/>
            <person name="William W."/>
        </authorList>
    </citation>
    <scope>NUCLEOTIDE SEQUENCE</scope>
</reference>
<name>A0A8S1PFD7_PARPR</name>
<proteinExistence type="predicted"/>
<dbReference type="EMBL" id="CAJJDM010000117">
    <property type="protein sequence ID" value="CAD8101168.1"/>
    <property type="molecule type" value="Genomic_DNA"/>
</dbReference>
<gene>
    <name evidence="2" type="ORF">PPRIM_AZ9-3.1.T1140146</name>
</gene>
<feature type="compositionally biased region" description="Basic and acidic residues" evidence="1">
    <location>
        <begin position="183"/>
        <end position="194"/>
    </location>
</feature>
<evidence type="ECO:0000313" key="2">
    <source>
        <dbReference type="EMBL" id="CAD8101168.1"/>
    </source>
</evidence>
<feature type="region of interest" description="Disordered" evidence="1">
    <location>
        <begin position="183"/>
        <end position="219"/>
    </location>
</feature>
<comment type="caution">
    <text evidence="2">The sequence shown here is derived from an EMBL/GenBank/DDBJ whole genome shotgun (WGS) entry which is preliminary data.</text>
</comment>
<sequence>MTNKFVSHSILTSKDGLEFQEVKRNQPIQVQEKKLSFMTLTEQMVEQEKLDQLLRPEVTKMQRKKQTKPNIYEKTKPLTDEDNLEYVEESGFKQEIFNEEDFDFFQYYGQLREIENRKIKIEREHIKQFKQRRSELTIDSTPQIVVQKESQASDKIYSVGSIKVVKLKIKPPQFLEDLNHENNKEETKNVDKNENNQQEIKNPNIKSFKPLVNDDDDDIIPEPAVQKKVKLVEYDSE</sequence>
<organism evidence="2 3">
    <name type="scientific">Paramecium primaurelia</name>
    <dbReference type="NCBI Taxonomy" id="5886"/>
    <lineage>
        <taxon>Eukaryota</taxon>
        <taxon>Sar</taxon>
        <taxon>Alveolata</taxon>
        <taxon>Ciliophora</taxon>
        <taxon>Intramacronucleata</taxon>
        <taxon>Oligohymenophorea</taxon>
        <taxon>Peniculida</taxon>
        <taxon>Parameciidae</taxon>
        <taxon>Paramecium</taxon>
    </lineage>
</organism>
<dbReference type="AlphaFoldDB" id="A0A8S1PFD7"/>
<accession>A0A8S1PFD7</accession>
<evidence type="ECO:0000313" key="3">
    <source>
        <dbReference type="Proteomes" id="UP000688137"/>
    </source>
</evidence>
<keyword evidence="3" id="KW-1185">Reference proteome</keyword>
<dbReference type="OMA" id="SHQNDKE"/>
<feature type="compositionally biased region" description="Polar residues" evidence="1">
    <location>
        <begin position="195"/>
        <end position="205"/>
    </location>
</feature>
<protein>
    <submittedName>
        <fullName evidence="2">Uncharacterized protein</fullName>
    </submittedName>
</protein>
<evidence type="ECO:0000256" key="1">
    <source>
        <dbReference type="SAM" id="MobiDB-lite"/>
    </source>
</evidence>
<dbReference type="Proteomes" id="UP000688137">
    <property type="component" value="Unassembled WGS sequence"/>
</dbReference>